<organism evidence="2">
    <name type="scientific">Capitella teleta</name>
    <name type="common">Polychaete worm</name>
    <dbReference type="NCBI Taxonomy" id="283909"/>
    <lineage>
        <taxon>Eukaryota</taxon>
        <taxon>Metazoa</taxon>
        <taxon>Spiralia</taxon>
        <taxon>Lophotrochozoa</taxon>
        <taxon>Annelida</taxon>
        <taxon>Polychaeta</taxon>
        <taxon>Sedentaria</taxon>
        <taxon>Scolecida</taxon>
        <taxon>Capitellidae</taxon>
        <taxon>Capitella</taxon>
    </lineage>
</organism>
<accession>R7UYX9</accession>
<protein>
    <submittedName>
        <fullName evidence="2 3">Uncharacterized protein</fullName>
    </submittedName>
</protein>
<dbReference type="AlphaFoldDB" id="R7UYX9"/>
<dbReference type="HOGENOM" id="CLU_1870229_0_0_1"/>
<dbReference type="OMA" id="EISSEMY"/>
<reference evidence="2 4" key="2">
    <citation type="journal article" date="2013" name="Nature">
        <title>Insights into bilaterian evolution from three spiralian genomes.</title>
        <authorList>
            <person name="Simakov O."/>
            <person name="Marletaz F."/>
            <person name="Cho S.J."/>
            <person name="Edsinger-Gonzales E."/>
            <person name="Havlak P."/>
            <person name="Hellsten U."/>
            <person name="Kuo D.H."/>
            <person name="Larsson T."/>
            <person name="Lv J."/>
            <person name="Arendt D."/>
            <person name="Savage R."/>
            <person name="Osoegawa K."/>
            <person name="de Jong P."/>
            <person name="Grimwood J."/>
            <person name="Chapman J.A."/>
            <person name="Shapiro H."/>
            <person name="Aerts A."/>
            <person name="Otillar R.P."/>
            <person name="Terry A.Y."/>
            <person name="Boore J.L."/>
            <person name="Grigoriev I.V."/>
            <person name="Lindberg D.R."/>
            <person name="Seaver E.C."/>
            <person name="Weisblat D.A."/>
            <person name="Putnam N.H."/>
            <person name="Rokhsar D.S."/>
        </authorList>
    </citation>
    <scope>NUCLEOTIDE SEQUENCE</scope>
    <source>
        <strain evidence="2 4">I ESC-2004</strain>
    </source>
</reference>
<dbReference type="EMBL" id="AMQN01019929">
    <property type="status" value="NOT_ANNOTATED_CDS"/>
    <property type="molecule type" value="Genomic_DNA"/>
</dbReference>
<evidence type="ECO:0000256" key="1">
    <source>
        <dbReference type="SAM" id="Coils"/>
    </source>
</evidence>
<evidence type="ECO:0000313" key="4">
    <source>
        <dbReference type="Proteomes" id="UP000014760"/>
    </source>
</evidence>
<dbReference type="EMBL" id="KB296432">
    <property type="protein sequence ID" value="ELU11778.1"/>
    <property type="molecule type" value="Genomic_DNA"/>
</dbReference>
<reference evidence="4" key="1">
    <citation type="submission" date="2012-12" db="EMBL/GenBank/DDBJ databases">
        <authorList>
            <person name="Hellsten U."/>
            <person name="Grimwood J."/>
            <person name="Chapman J.A."/>
            <person name="Shapiro H."/>
            <person name="Aerts A."/>
            <person name="Otillar R.P."/>
            <person name="Terry A.Y."/>
            <person name="Boore J.L."/>
            <person name="Simakov O."/>
            <person name="Marletaz F."/>
            <person name="Cho S.-J."/>
            <person name="Edsinger-Gonzales E."/>
            <person name="Havlak P."/>
            <person name="Kuo D.-H."/>
            <person name="Larsson T."/>
            <person name="Lv J."/>
            <person name="Arendt D."/>
            <person name="Savage R."/>
            <person name="Osoegawa K."/>
            <person name="de Jong P."/>
            <person name="Lindberg D.R."/>
            <person name="Seaver E.C."/>
            <person name="Weisblat D.A."/>
            <person name="Putnam N.H."/>
            <person name="Grigoriev I.V."/>
            <person name="Rokhsar D.S."/>
        </authorList>
    </citation>
    <scope>NUCLEOTIDE SEQUENCE</scope>
    <source>
        <strain evidence="4">I ESC-2004</strain>
    </source>
</reference>
<gene>
    <name evidence="2" type="ORF">CAPTEDRAFT_103938</name>
</gene>
<name>R7UYX9_CAPTE</name>
<reference evidence="3" key="3">
    <citation type="submission" date="2015-06" db="UniProtKB">
        <authorList>
            <consortium name="EnsemblMetazoa"/>
        </authorList>
    </citation>
    <scope>IDENTIFICATION</scope>
</reference>
<dbReference type="InterPro" id="IPR005312">
    <property type="entry name" value="DUF1759"/>
</dbReference>
<keyword evidence="4" id="KW-1185">Reference proteome</keyword>
<dbReference type="EnsemblMetazoa" id="CapteT103938">
    <property type="protein sequence ID" value="CapteP103938"/>
    <property type="gene ID" value="CapteG103938"/>
</dbReference>
<sequence>EQFTYLKSCLKGEASRAIEGLSLTRANYNIAVDLLKSRYERRELLVVAHVQALLGLECLRKTNASAMRELQNTLQKHVRSLAALNVTGDQFGVFLTPMILSKLPSGVRMEWARSSKNREADLQYLLDFVDQEVKRRE</sequence>
<keyword evidence="1" id="KW-0175">Coiled coil</keyword>
<feature type="coiled-coil region" evidence="1">
    <location>
        <begin position="56"/>
        <end position="87"/>
    </location>
</feature>
<evidence type="ECO:0000313" key="2">
    <source>
        <dbReference type="EMBL" id="ELU11778.1"/>
    </source>
</evidence>
<evidence type="ECO:0000313" key="3">
    <source>
        <dbReference type="EnsemblMetazoa" id="CapteP103938"/>
    </source>
</evidence>
<feature type="non-terminal residue" evidence="2">
    <location>
        <position position="1"/>
    </location>
</feature>
<dbReference type="Proteomes" id="UP000014760">
    <property type="component" value="Unassembled WGS sequence"/>
</dbReference>
<proteinExistence type="predicted"/>
<dbReference type="Pfam" id="PF03564">
    <property type="entry name" value="DUF1759"/>
    <property type="match status" value="1"/>
</dbReference>
<dbReference type="OrthoDB" id="6147003at2759"/>